<dbReference type="EMBL" id="JABBWK010000068">
    <property type="protein sequence ID" value="KAG1895268.1"/>
    <property type="molecule type" value="Genomic_DNA"/>
</dbReference>
<feature type="region of interest" description="Disordered" evidence="1">
    <location>
        <begin position="324"/>
        <end position="348"/>
    </location>
</feature>
<feature type="domain" description="Protein kinase" evidence="2">
    <location>
        <begin position="12"/>
        <end position="273"/>
    </location>
</feature>
<dbReference type="InterPro" id="IPR011009">
    <property type="entry name" value="Kinase-like_dom_sf"/>
</dbReference>
<evidence type="ECO:0000313" key="4">
    <source>
        <dbReference type="Proteomes" id="UP001195769"/>
    </source>
</evidence>
<keyword evidence="4" id="KW-1185">Reference proteome</keyword>
<dbReference type="PANTHER" id="PTHR11909">
    <property type="entry name" value="CASEIN KINASE-RELATED"/>
    <property type="match status" value="1"/>
</dbReference>
<accession>A0AAD4DW56</accession>
<comment type="caution">
    <text evidence="3">The sequence shown here is derived from an EMBL/GenBank/DDBJ whole genome shotgun (WGS) entry which is preliminary data.</text>
</comment>
<evidence type="ECO:0000313" key="3">
    <source>
        <dbReference type="EMBL" id="KAG1895268.1"/>
    </source>
</evidence>
<dbReference type="Pfam" id="PF00069">
    <property type="entry name" value="Pkinase"/>
    <property type="match status" value="1"/>
</dbReference>
<dbReference type="Proteomes" id="UP001195769">
    <property type="component" value="Unassembled WGS sequence"/>
</dbReference>
<dbReference type="Gene3D" id="1.10.510.10">
    <property type="entry name" value="Transferase(Phosphotransferase) domain 1"/>
    <property type="match status" value="1"/>
</dbReference>
<organism evidence="3 4">
    <name type="scientific">Suillus fuscotomentosus</name>
    <dbReference type="NCBI Taxonomy" id="1912939"/>
    <lineage>
        <taxon>Eukaryota</taxon>
        <taxon>Fungi</taxon>
        <taxon>Dikarya</taxon>
        <taxon>Basidiomycota</taxon>
        <taxon>Agaricomycotina</taxon>
        <taxon>Agaricomycetes</taxon>
        <taxon>Agaricomycetidae</taxon>
        <taxon>Boletales</taxon>
        <taxon>Suillineae</taxon>
        <taxon>Suillaceae</taxon>
        <taxon>Suillus</taxon>
    </lineage>
</organism>
<sequence>MSKVPARVDGRFRLGNILGSGSAVVYHAQNFLNDDVVAIKLEPLTSRPSSVEREYKILKQLGNGVGIPRVIWFGRESTYHALALELLGPSLHDIFKACNRKFSLHTVVNIGDQLLSCLEYIHSYGYIHSNIKPQNILVGLGESTQTLFVVDFGIAKMYWNAATETHIPFRRGQPLTGTPAFASINNHLGLEPGRRDDIESISYMLIYFLLGSLPWLTSNHEKLSISDILKCKVDTTIADLCDGVPPEFANLLVYSRSLLFSEDPDYDYLHSLLRGLHTTEIGLLDFIQPNDPVIHSPTSNIHSVAEAVLLCLPKPTPVHKSIRVLRPRNGPLPPSTTSTPRQKKKLIA</sequence>
<evidence type="ECO:0000259" key="2">
    <source>
        <dbReference type="PROSITE" id="PS50011"/>
    </source>
</evidence>
<dbReference type="PROSITE" id="PS50011">
    <property type="entry name" value="PROTEIN_KINASE_DOM"/>
    <property type="match status" value="1"/>
</dbReference>
<dbReference type="GO" id="GO:0004672">
    <property type="term" value="F:protein kinase activity"/>
    <property type="evidence" value="ECO:0007669"/>
    <property type="project" value="InterPro"/>
</dbReference>
<name>A0AAD4DW56_9AGAM</name>
<dbReference type="RefSeq" id="XP_041220844.1">
    <property type="nucleotide sequence ID" value="XM_041367913.1"/>
</dbReference>
<dbReference type="InterPro" id="IPR000719">
    <property type="entry name" value="Prot_kinase_dom"/>
</dbReference>
<proteinExistence type="predicted"/>
<dbReference type="SUPFAM" id="SSF56112">
    <property type="entry name" value="Protein kinase-like (PK-like)"/>
    <property type="match status" value="1"/>
</dbReference>
<dbReference type="InterPro" id="IPR050235">
    <property type="entry name" value="CK1_Ser-Thr_kinase"/>
</dbReference>
<dbReference type="AlphaFoldDB" id="A0AAD4DW56"/>
<dbReference type="CDD" id="cd14016">
    <property type="entry name" value="STKc_CK1"/>
    <property type="match status" value="1"/>
</dbReference>
<gene>
    <name evidence="3" type="ORF">F5891DRAFT_1194326</name>
</gene>
<dbReference type="GO" id="GO:0005524">
    <property type="term" value="F:ATP binding"/>
    <property type="evidence" value="ECO:0007669"/>
    <property type="project" value="InterPro"/>
</dbReference>
<reference evidence="3" key="1">
    <citation type="journal article" date="2020" name="New Phytol.">
        <title>Comparative genomics reveals dynamic genome evolution in host specialist ectomycorrhizal fungi.</title>
        <authorList>
            <person name="Lofgren L.A."/>
            <person name="Nguyen N.H."/>
            <person name="Vilgalys R."/>
            <person name="Ruytinx J."/>
            <person name="Liao H.L."/>
            <person name="Branco S."/>
            <person name="Kuo A."/>
            <person name="LaButti K."/>
            <person name="Lipzen A."/>
            <person name="Andreopoulos W."/>
            <person name="Pangilinan J."/>
            <person name="Riley R."/>
            <person name="Hundley H."/>
            <person name="Na H."/>
            <person name="Barry K."/>
            <person name="Grigoriev I.V."/>
            <person name="Stajich J.E."/>
            <person name="Kennedy P.G."/>
        </authorList>
    </citation>
    <scope>NUCLEOTIDE SEQUENCE</scope>
    <source>
        <strain evidence="3">FC203</strain>
    </source>
</reference>
<dbReference type="GeneID" id="64662211"/>
<protein>
    <submittedName>
        <fullName evidence="3">HRR25 protein</fullName>
    </submittedName>
</protein>
<evidence type="ECO:0000256" key="1">
    <source>
        <dbReference type="SAM" id="MobiDB-lite"/>
    </source>
</evidence>